<evidence type="ECO:0000313" key="2">
    <source>
        <dbReference type="EMBL" id="AFU58421.1"/>
    </source>
</evidence>
<dbReference type="HOGENOM" id="CLU_3227952_0_0_2"/>
<dbReference type="KEGG" id="nga:Ngar_c14860"/>
<evidence type="ECO:0000259" key="1">
    <source>
        <dbReference type="PROSITE" id="PS00028"/>
    </source>
</evidence>
<dbReference type="Proteomes" id="UP000008037">
    <property type="component" value="Chromosome"/>
</dbReference>
<dbReference type="BioCyc" id="CNIT1237085:G1324-1484-MONOMER"/>
<proteinExistence type="predicted"/>
<sequence length="43" mass="4947">MVKIEAHSVRRQNASRAELYLCPICKAEFKEKILLAIHIGTKH</sequence>
<dbReference type="EMBL" id="CP002408">
    <property type="protein sequence ID" value="AFU58421.1"/>
    <property type="molecule type" value="Genomic_DNA"/>
</dbReference>
<keyword evidence="3" id="KW-1185">Reference proteome</keyword>
<name>K0IAR0_NITGG</name>
<dbReference type="InParanoid" id="K0IAR0"/>
<protein>
    <submittedName>
        <fullName evidence="2">Zinc finger C2H2 domain-containing protein</fullName>
    </submittedName>
</protein>
<organism evidence="2 3">
    <name type="scientific">Nitrososphaera gargensis (strain Ga9.2)</name>
    <dbReference type="NCBI Taxonomy" id="1237085"/>
    <lineage>
        <taxon>Archaea</taxon>
        <taxon>Nitrososphaerota</taxon>
        <taxon>Nitrososphaeria</taxon>
        <taxon>Nitrososphaerales</taxon>
        <taxon>Nitrososphaeraceae</taxon>
        <taxon>Nitrososphaera</taxon>
    </lineage>
</organism>
<evidence type="ECO:0000313" key="3">
    <source>
        <dbReference type="Proteomes" id="UP000008037"/>
    </source>
</evidence>
<dbReference type="PROSITE" id="PS00028">
    <property type="entry name" value="ZINC_FINGER_C2H2_1"/>
    <property type="match status" value="1"/>
</dbReference>
<feature type="domain" description="C2H2-type" evidence="1">
    <location>
        <begin position="22"/>
        <end position="43"/>
    </location>
</feature>
<accession>K0IAR0</accession>
<dbReference type="InterPro" id="IPR013087">
    <property type="entry name" value="Znf_C2H2_type"/>
</dbReference>
<dbReference type="AlphaFoldDB" id="K0IAR0"/>
<dbReference type="STRING" id="1237085.Ngar_c14860"/>
<gene>
    <name evidence="2" type="ordered locus">Ngar_c14860</name>
</gene>
<reference evidence="2 3" key="1">
    <citation type="journal article" date="2012" name="Environ. Microbiol.">
        <title>The genome of the ammonia-oxidizing Candidatus Nitrososphaera gargensis: insights into metabolic versatility and environmental adaptations.</title>
        <authorList>
            <person name="Spang A."/>
            <person name="Poehlein A."/>
            <person name="Offre P."/>
            <person name="Zumbragel S."/>
            <person name="Haider S."/>
            <person name="Rychlik N."/>
            <person name="Nowka B."/>
            <person name="Schmeisser C."/>
            <person name="Lebedeva E.V."/>
            <person name="Rattei T."/>
            <person name="Bohm C."/>
            <person name="Schmid M."/>
            <person name="Galushko A."/>
            <person name="Hatzenpichler R."/>
            <person name="Weinmaier T."/>
            <person name="Daniel R."/>
            <person name="Schleper C."/>
            <person name="Spieck E."/>
            <person name="Streit W."/>
            <person name="Wagner M."/>
        </authorList>
    </citation>
    <scope>NUCLEOTIDE SEQUENCE [LARGE SCALE GENOMIC DNA]</scope>
    <source>
        <strain evidence="3">Ga9.2</strain>
    </source>
</reference>